<dbReference type="InterPro" id="IPR007387">
    <property type="entry name" value="TRAP_DctQ"/>
</dbReference>
<reference evidence="11 12" key="1">
    <citation type="submission" date="2017-09" db="EMBL/GenBank/DDBJ databases">
        <title>Biodiversity and function of Thalassospira species in the particle-attached aromatic-hydrocarbon-degrading consortia from the surface seawater of the South China Sea.</title>
        <authorList>
            <person name="Dong C."/>
            <person name="Liu R."/>
            <person name="Shao Z."/>
        </authorList>
    </citation>
    <scope>NUCLEOTIDE SEQUENCE [LARGE SCALE GENOMIC DNA]</scope>
    <source>
        <strain evidence="11 12">CSC1P2</strain>
    </source>
</reference>
<dbReference type="GO" id="GO:0005886">
    <property type="term" value="C:plasma membrane"/>
    <property type="evidence" value="ECO:0007669"/>
    <property type="project" value="UniProtKB-SubCell"/>
</dbReference>
<dbReference type="Pfam" id="PF04290">
    <property type="entry name" value="DctQ"/>
    <property type="match status" value="1"/>
</dbReference>
<feature type="transmembrane region" description="Helical" evidence="9">
    <location>
        <begin position="44"/>
        <end position="65"/>
    </location>
</feature>
<evidence type="ECO:0000313" key="11">
    <source>
        <dbReference type="EMBL" id="PKR54966.1"/>
    </source>
</evidence>
<accession>A0A2N3KWV0</accession>
<comment type="subcellular location">
    <subcellularLocation>
        <location evidence="1 9">Cell inner membrane</location>
        <topology evidence="1 9">Multi-pass membrane protein</topology>
    </subcellularLocation>
</comment>
<evidence type="ECO:0000256" key="2">
    <source>
        <dbReference type="ARBA" id="ARBA00022448"/>
    </source>
</evidence>
<comment type="function">
    <text evidence="9">Part of the tripartite ATP-independent periplasmic (TRAP) transport system.</text>
</comment>
<evidence type="ECO:0000256" key="8">
    <source>
        <dbReference type="ARBA" id="ARBA00038436"/>
    </source>
</evidence>
<organism evidence="11 12">
    <name type="scientific">Thalassospira marina</name>
    <dbReference type="NCBI Taxonomy" id="2048283"/>
    <lineage>
        <taxon>Bacteria</taxon>
        <taxon>Pseudomonadati</taxon>
        <taxon>Pseudomonadota</taxon>
        <taxon>Alphaproteobacteria</taxon>
        <taxon>Rhodospirillales</taxon>
        <taxon>Thalassospiraceae</taxon>
        <taxon>Thalassospira</taxon>
    </lineage>
</organism>
<comment type="subunit">
    <text evidence="9">The complex comprises the extracytoplasmic solute receptor protein and the two transmembrane proteins.</text>
</comment>
<dbReference type="OrthoDB" id="7843639at2"/>
<dbReference type="PANTHER" id="PTHR35011">
    <property type="entry name" value="2,3-DIKETO-L-GULONATE TRAP TRANSPORTER SMALL PERMEASE PROTEIN YIAM"/>
    <property type="match status" value="1"/>
</dbReference>
<keyword evidence="6 9" id="KW-1133">Transmembrane helix</keyword>
<sequence>MIRRLDLLLCGFEKLMMVGLTLVGVSLGLLQIILRYAFNSGIHWLETVLVISLVWAMLFGASRAIREGYHPRVDLLPMALGPRGRAVLNLLAYGATLALCLYYAYDAIFYANFLNMIGAVNQETDIPELYFFLVVPVTMVFFSLRYVLLLLTLGRDLGALKPEETYLSKLASNKGQGK</sequence>
<name>A0A2N3KWV0_9PROT</name>
<dbReference type="InterPro" id="IPR055348">
    <property type="entry name" value="DctQ"/>
</dbReference>
<dbReference type="EMBL" id="NWTK01000003">
    <property type="protein sequence ID" value="PKR54966.1"/>
    <property type="molecule type" value="Genomic_DNA"/>
</dbReference>
<evidence type="ECO:0000256" key="7">
    <source>
        <dbReference type="ARBA" id="ARBA00023136"/>
    </source>
</evidence>
<keyword evidence="3" id="KW-1003">Cell membrane</keyword>
<dbReference type="GO" id="GO:0022857">
    <property type="term" value="F:transmembrane transporter activity"/>
    <property type="evidence" value="ECO:0007669"/>
    <property type="project" value="UniProtKB-UniRule"/>
</dbReference>
<dbReference type="AlphaFoldDB" id="A0A2N3KWV0"/>
<evidence type="ECO:0000256" key="1">
    <source>
        <dbReference type="ARBA" id="ARBA00004429"/>
    </source>
</evidence>
<keyword evidence="5 9" id="KW-0812">Transmembrane</keyword>
<comment type="similarity">
    <text evidence="8 9">Belongs to the TRAP transporter small permease family.</text>
</comment>
<keyword evidence="2 9" id="KW-0813">Transport</keyword>
<evidence type="ECO:0000256" key="3">
    <source>
        <dbReference type="ARBA" id="ARBA00022475"/>
    </source>
</evidence>
<evidence type="ECO:0000256" key="6">
    <source>
        <dbReference type="ARBA" id="ARBA00022989"/>
    </source>
</evidence>
<evidence type="ECO:0000313" key="12">
    <source>
        <dbReference type="Proteomes" id="UP000233597"/>
    </source>
</evidence>
<dbReference type="PANTHER" id="PTHR35011:SF2">
    <property type="entry name" value="2,3-DIKETO-L-GULONATE TRAP TRANSPORTER SMALL PERMEASE PROTEIN YIAM"/>
    <property type="match status" value="1"/>
</dbReference>
<proteinExistence type="inferred from homology"/>
<evidence type="ECO:0000256" key="9">
    <source>
        <dbReference type="RuleBase" id="RU369079"/>
    </source>
</evidence>
<feature type="transmembrane region" description="Helical" evidence="9">
    <location>
        <begin position="129"/>
        <end position="151"/>
    </location>
</feature>
<feature type="transmembrane region" description="Helical" evidence="9">
    <location>
        <begin position="86"/>
        <end position="105"/>
    </location>
</feature>
<keyword evidence="4 9" id="KW-0997">Cell inner membrane</keyword>
<evidence type="ECO:0000256" key="4">
    <source>
        <dbReference type="ARBA" id="ARBA00022519"/>
    </source>
</evidence>
<evidence type="ECO:0000256" key="5">
    <source>
        <dbReference type="ARBA" id="ARBA00022692"/>
    </source>
</evidence>
<keyword evidence="7 9" id="KW-0472">Membrane</keyword>
<comment type="caution">
    <text evidence="11">The sequence shown here is derived from an EMBL/GenBank/DDBJ whole genome shotgun (WGS) entry which is preliminary data.</text>
</comment>
<dbReference type="RefSeq" id="WP_101264807.1">
    <property type="nucleotide sequence ID" value="NZ_NWTK01000003.1"/>
</dbReference>
<protein>
    <recommendedName>
        <fullName evidence="9">TRAP transporter small permease protein</fullName>
    </recommendedName>
</protein>
<feature type="transmembrane region" description="Helical" evidence="9">
    <location>
        <begin position="12"/>
        <end position="38"/>
    </location>
</feature>
<evidence type="ECO:0000259" key="10">
    <source>
        <dbReference type="Pfam" id="PF04290"/>
    </source>
</evidence>
<dbReference type="Proteomes" id="UP000233597">
    <property type="component" value="Unassembled WGS sequence"/>
</dbReference>
<feature type="domain" description="Tripartite ATP-independent periplasmic transporters DctQ component" evidence="10">
    <location>
        <begin position="27"/>
        <end position="151"/>
    </location>
</feature>
<gene>
    <name evidence="11" type="ORF">COO20_06125</name>
</gene>
<dbReference type="GO" id="GO:0015740">
    <property type="term" value="P:C4-dicarboxylate transport"/>
    <property type="evidence" value="ECO:0007669"/>
    <property type="project" value="TreeGrafter"/>
</dbReference>